<sequence length="242" mass="27320">MTEKAHCVKAKVLSIIEVAVMRVLIIEDEERISAAIAHTLKQKNYEVDCVEDGNDGLMLAEKGIYDIIILDIMIPGKSGLELLKELRNRGITTPVLLLTALDSITDRVSGLDLGADDYLGKPFSMAELMARIRALSRRIQSVYISKVLCLGNMSLDADSLTLNLDKEEIKLTYREVQFMEMLMRRPGMVFTREQIIDKIWGYDNTVNDNNIEIYVHYLRKKIGNASHVIATVRGIGYTLEAR</sequence>
<proteinExistence type="predicted"/>
<organism evidence="12 13">
    <name type="scientific">Desulfosporosinus lacus DSM 15449</name>
    <dbReference type="NCBI Taxonomy" id="1121420"/>
    <lineage>
        <taxon>Bacteria</taxon>
        <taxon>Bacillati</taxon>
        <taxon>Bacillota</taxon>
        <taxon>Clostridia</taxon>
        <taxon>Eubacteriales</taxon>
        <taxon>Desulfitobacteriaceae</taxon>
        <taxon>Desulfosporosinus</taxon>
    </lineage>
</organism>
<evidence type="ECO:0000256" key="8">
    <source>
        <dbReference type="PROSITE-ProRule" id="PRU00169"/>
    </source>
</evidence>
<dbReference type="PANTHER" id="PTHR48111">
    <property type="entry name" value="REGULATOR OF RPOS"/>
    <property type="match status" value="1"/>
</dbReference>
<dbReference type="FunFam" id="3.40.50.2300:FF:000002">
    <property type="entry name" value="DNA-binding response regulator PhoP"/>
    <property type="match status" value="1"/>
</dbReference>
<dbReference type="InterPro" id="IPR016032">
    <property type="entry name" value="Sig_transdc_resp-reg_C-effctor"/>
</dbReference>
<keyword evidence="6" id="KW-0804">Transcription</keyword>
<evidence type="ECO:0000256" key="4">
    <source>
        <dbReference type="ARBA" id="ARBA00023015"/>
    </source>
</evidence>
<keyword evidence="3" id="KW-0902">Two-component regulatory system</keyword>
<dbReference type="InterPro" id="IPR001867">
    <property type="entry name" value="OmpR/PhoB-type_DNA-bd"/>
</dbReference>
<evidence type="ECO:0000259" key="11">
    <source>
        <dbReference type="PROSITE" id="PS51755"/>
    </source>
</evidence>
<name>A0A1M5Y122_9FIRM</name>
<dbReference type="RefSeq" id="WP_345788577.1">
    <property type="nucleotide sequence ID" value="NZ_FQXJ01000007.1"/>
</dbReference>
<protein>
    <recommendedName>
        <fullName evidence="1">Stage 0 sporulation protein A homolog</fullName>
    </recommendedName>
</protein>
<feature type="domain" description="OmpR/PhoB-type" evidence="11">
    <location>
        <begin position="145"/>
        <end position="241"/>
    </location>
</feature>
<feature type="modified residue" description="4-aspartylphosphate" evidence="8">
    <location>
        <position position="71"/>
    </location>
</feature>
<comment type="function">
    <text evidence="7">May play the central regulatory role in sporulation. It may be an element of the effector pathway responsible for the activation of sporulation genes in response to nutritional stress. Spo0A may act in concert with spo0H (a sigma factor) to control the expression of some genes that are critical to the sporulation process.</text>
</comment>
<dbReference type="STRING" id="1121420.SAMN02746098_02170"/>
<dbReference type="SUPFAM" id="SSF46894">
    <property type="entry name" value="C-terminal effector domain of the bipartite response regulators"/>
    <property type="match status" value="1"/>
</dbReference>
<dbReference type="PANTHER" id="PTHR48111:SF22">
    <property type="entry name" value="REGULATOR OF RPOS"/>
    <property type="match status" value="1"/>
</dbReference>
<dbReference type="GO" id="GO:0000976">
    <property type="term" value="F:transcription cis-regulatory region binding"/>
    <property type="evidence" value="ECO:0007669"/>
    <property type="project" value="TreeGrafter"/>
</dbReference>
<keyword evidence="5 9" id="KW-0238">DNA-binding</keyword>
<evidence type="ECO:0000256" key="7">
    <source>
        <dbReference type="ARBA" id="ARBA00024867"/>
    </source>
</evidence>
<evidence type="ECO:0000259" key="10">
    <source>
        <dbReference type="PROSITE" id="PS50110"/>
    </source>
</evidence>
<dbReference type="GO" id="GO:0000156">
    <property type="term" value="F:phosphorelay response regulator activity"/>
    <property type="evidence" value="ECO:0007669"/>
    <property type="project" value="TreeGrafter"/>
</dbReference>
<dbReference type="EMBL" id="FQXJ01000007">
    <property type="protein sequence ID" value="SHI05524.1"/>
    <property type="molecule type" value="Genomic_DNA"/>
</dbReference>
<evidence type="ECO:0000313" key="12">
    <source>
        <dbReference type="EMBL" id="SHI05524.1"/>
    </source>
</evidence>
<dbReference type="CDD" id="cd00383">
    <property type="entry name" value="trans_reg_C"/>
    <property type="match status" value="1"/>
</dbReference>
<dbReference type="InterPro" id="IPR001789">
    <property type="entry name" value="Sig_transdc_resp-reg_receiver"/>
</dbReference>
<feature type="DNA-binding region" description="OmpR/PhoB-type" evidence="9">
    <location>
        <begin position="145"/>
        <end position="241"/>
    </location>
</feature>
<dbReference type="Pfam" id="PF00486">
    <property type="entry name" value="Trans_reg_C"/>
    <property type="match status" value="1"/>
</dbReference>
<evidence type="ECO:0000256" key="6">
    <source>
        <dbReference type="ARBA" id="ARBA00023163"/>
    </source>
</evidence>
<evidence type="ECO:0000256" key="2">
    <source>
        <dbReference type="ARBA" id="ARBA00022553"/>
    </source>
</evidence>
<evidence type="ECO:0000256" key="3">
    <source>
        <dbReference type="ARBA" id="ARBA00023012"/>
    </source>
</evidence>
<accession>A0A1M5Y122</accession>
<dbReference type="GO" id="GO:0032993">
    <property type="term" value="C:protein-DNA complex"/>
    <property type="evidence" value="ECO:0007669"/>
    <property type="project" value="TreeGrafter"/>
</dbReference>
<dbReference type="AlphaFoldDB" id="A0A1M5Y122"/>
<evidence type="ECO:0000256" key="5">
    <source>
        <dbReference type="ARBA" id="ARBA00023125"/>
    </source>
</evidence>
<reference evidence="13" key="1">
    <citation type="submission" date="2016-11" db="EMBL/GenBank/DDBJ databases">
        <authorList>
            <person name="Varghese N."/>
            <person name="Submissions S."/>
        </authorList>
    </citation>
    <scope>NUCLEOTIDE SEQUENCE [LARGE SCALE GENOMIC DNA]</scope>
    <source>
        <strain evidence="13">DSM 15449</strain>
    </source>
</reference>
<dbReference type="GO" id="GO:0005829">
    <property type="term" value="C:cytosol"/>
    <property type="evidence" value="ECO:0007669"/>
    <property type="project" value="TreeGrafter"/>
</dbReference>
<keyword evidence="4" id="KW-0805">Transcription regulation</keyword>
<dbReference type="SMART" id="SM00862">
    <property type="entry name" value="Trans_reg_C"/>
    <property type="match status" value="1"/>
</dbReference>
<dbReference type="GO" id="GO:0006355">
    <property type="term" value="P:regulation of DNA-templated transcription"/>
    <property type="evidence" value="ECO:0007669"/>
    <property type="project" value="InterPro"/>
</dbReference>
<keyword evidence="13" id="KW-1185">Reference proteome</keyword>
<feature type="domain" description="Response regulatory" evidence="10">
    <location>
        <begin position="22"/>
        <end position="136"/>
    </location>
</feature>
<dbReference type="SMART" id="SM00448">
    <property type="entry name" value="REC"/>
    <property type="match status" value="1"/>
</dbReference>
<dbReference type="InterPro" id="IPR039420">
    <property type="entry name" value="WalR-like"/>
</dbReference>
<dbReference type="Gene3D" id="6.10.250.690">
    <property type="match status" value="1"/>
</dbReference>
<dbReference type="Pfam" id="PF00072">
    <property type="entry name" value="Response_reg"/>
    <property type="match status" value="1"/>
</dbReference>
<dbReference type="PROSITE" id="PS50110">
    <property type="entry name" value="RESPONSE_REGULATORY"/>
    <property type="match status" value="1"/>
</dbReference>
<dbReference type="InterPro" id="IPR036388">
    <property type="entry name" value="WH-like_DNA-bd_sf"/>
</dbReference>
<dbReference type="Gene3D" id="3.40.50.2300">
    <property type="match status" value="1"/>
</dbReference>
<evidence type="ECO:0000256" key="9">
    <source>
        <dbReference type="PROSITE-ProRule" id="PRU01091"/>
    </source>
</evidence>
<dbReference type="Gene3D" id="1.10.10.10">
    <property type="entry name" value="Winged helix-like DNA-binding domain superfamily/Winged helix DNA-binding domain"/>
    <property type="match status" value="1"/>
</dbReference>
<dbReference type="InterPro" id="IPR011006">
    <property type="entry name" value="CheY-like_superfamily"/>
</dbReference>
<dbReference type="Proteomes" id="UP000183954">
    <property type="component" value="Unassembled WGS sequence"/>
</dbReference>
<gene>
    <name evidence="12" type="ORF">SAMN02746098_02170</name>
</gene>
<evidence type="ECO:0000256" key="1">
    <source>
        <dbReference type="ARBA" id="ARBA00018672"/>
    </source>
</evidence>
<keyword evidence="2 8" id="KW-0597">Phosphoprotein</keyword>
<dbReference type="SUPFAM" id="SSF52172">
    <property type="entry name" value="CheY-like"/>
    <property type="match status" value="1"/>
</dbReference>
<dbReference type="PROSITE" id="PS51755">
    <property type="entry name" value="OMPR_PHOB"/>
    <property type="match status" value="1"/>
</dbReference>
<evidence type="ECO:0000313" key="13">
    <source>
        <dbReference type="Proteomes" id="UP000183954"/>
    </source>
</evidence>